<name>A0A1X7G188_9SPHN</name>
<dbReference type="GO" id="GO:0007165">
    <property type="term" value="P:signal transduction"/>
    <property type="evidence" value="ECO:0007669"/>
    <property type="project" value="InterPro"/>
</dbReference>
<dbReference type="InterPro" id="IPR011495">
    <property type="entry name" value="Sig_transdc_His_kin_sub2_dim/P"/>
</dbReference>
<evidence type="ECO:0000313" key="13">
    <source>
        <dbReference type="Proteomes" id="UP000192934"/>
    </source>
</evidence>
<keyword evidence="7" id="KW-0067">ATP-binding</keyword>
<dbReference type="GO" id="GO:0004673">
    <property type="term" value="F:protein histidine kinase activity"/>
    <property type="evidence" value="ECO:0007669"/>
    <property type="project" value="UniProtKB-EC"/>
</dbReference>
<protein>
    <recommendedName>
        <fullName evidence="2">histidine kinase</fullName>
        <ecNumber evidence="2">2.7.13.3</ecNumber>
    </recommendedName>
</protein>
<evidence type="ECO:0000256" key="2">
    <source>
        <dbReference type="ARBA" id="ARBA00012438"/>
    </source>
</evidence>
<keyword evidence="4" id="KW-0808">Transferase</keyword>
<dbReference type="STRING" id="941907.SAMN06295910_0635"/>
<keyword evidence="8" id="KW-0175">Coiled coil</keyword>
<dbReference type="GO" id="GO:0016020">
    <property type="term" value="C:membrane"/>
    <property type="evidence" value="ECO:0007669"/>
    <property type="project" value="InterPro"/>
</dbReference>
<evidence type="ECO:0000256" key="1">
    <source>
        <dbReference type="ARBA" id="ARBA00000085"/>
    </source>
</evidence>
<evidence type="ECO:0000256" key="9">
    <source>
        <dbReference type="SAM" id="MobiDB-lite"/>
    </source>
</evidence>
<evidence type="ECO:0000259" key="11">
    <source>
        <dbReference type="PROSITE" id="PS50885"/>
    </source>
</evidence>
<feature type="coiled-coil region" evidence="8">
    <location>
        <begin position="312"/>
        <end position="339"/>
    </location>
</feature>
<evidence type="ECO:0000256" key="3">
    <source>
        <dbReference type="ARBA" id="ARBA00022553"/>
    </source>
</evidence>
<feature type="compositionally biased region" description="Basic and acidic residues" evidence="9">
    <location>
        <begin position="527"/>
        <end position="540"/>
    </location>
</feature>
<keyword evidence="10" id="KW-1133">Transmembrane helix</keyword>
<dbReference type="PROSITE" id="PS50885">
    <property type="entry name" value="HAMP"/>
    <property type="match status" value="1"/>
</dbReference>
<dbReference type="GO" id="GO:0005524">
    <property type="term" value="F:ATP binding"/>
    <property type="evidence" value="ECO:0007669"/>
    <property type="project" value="UniProtKB-KW"/>
</dbReference>
<reference evidence="13" key="1">
    <citation type="submission" date="2017-04" db="EMBL/GenBank/DDBJ databases">
        <authorList>
            <person name="Varghese N."/>
            <person name="Submissions S."/>
        </authorList>
    </citation>
    <scope>NUCLEOTIDE SEQUENCE [LARGE SCALE GENOMIC DNA]</scope>
    <source>
        <strain evidence="13">Dd16</strain>
    </source>
</reference>
<accession>A0A1X7G188</accession>
<feature type="transmembrane region" description="Helical" evidence="10">
    <location>
        <begin position="27"/>
        <end position="47"/>
    </location>
</feature>
<dbReference type="EMBL" id="LT840185">
    <property type="protein sequence ID" value="SMF61643.1"/>
    <property type="molecule type" value="Genomic_DNA"/>
</dbReference>
<dbReference type="AlphaFoldDB" id="A0A1X7G188"/>
<keyword evidence="5" id="KW-0547">Nucleotide-binding</keyword>
<organism evidence="12 13">
    <name type="scientific">Allosphingosinicella indica</name>
    <dbReference type="NCBI Taxonomy" id="941907"/>
    <lineage>
        <taxon>Bacteria</taxon>
        <taxon>Pseudomonadati</taxon>
        <taxon>Pseudomonadota</taxon>
        <taxon>Alphaproteobacteria</taxon>
        <taxon>Sphingomonadales</taxon>
        <taxon>Sphingomonadaceae</taxon>
        <taxon>Allosphingosinicella</taxon>
    </lineage>
</organism>
<keyword evidence="6 12" id="KW-0418">Kinase</keyword>
<evidence type="ECO:0000256" key="10">
    <source>
        <dbReference type="SAM" id="Phobius"/>
    </source>
</evidence>
<sequence length="547" mass="59289">MTASKYRPSLLDWIGARFARLSTGLKMLFILGIGLCPLGLIAVLASIESARANDAKNISEIQTALELKAQRLDAAVSRAVLTMRAAGGALRAAAPDPALCERTVERLARAQGSQWRYALFSDDGAALCSSPGFAAARPMAIGFNSPTSTARIADDGSSLTLLLYDQRGILEGVAEFDRANLERITRFPNTAGGYDLEIGDGARTLTLHDGFRNTALKTTINAATPVIGDRLELRIRAGAVPITAAEILIILLPVLMWMGAAGIGWWIVNRLLLKPLVRMQRAVASYQPGDRHLDLPLLSTPAREIGELGFAFDQVTRTVARHEAELEAALERQTRLVREVHHRVKNNLQVVASLINLHARGATSDEVAAAYAAIQRRVDALAVVHRNHYAEFEDNRGVSLRSLISELAANLRATAPAQASAMQVQVDVDSIYATQDVAVSVAFLLTEVIEFAMLSGARSVVICVDQERADVAKLTIESDSLISGAVKDPALADRFERIVTGLSRQLRSTIDRDPERGRYALQVAILDRAERPGETSERPFRSPPPTS</sequence>
<evidence type="ECO:0000256" key="4">
    <source>
        <dbReference type="ARBA" id="ARBA00022679"/>
    </source>
</evidence>
<evidence type="ECO:0000256" key="6">
    <source>
        <dbReference type="ARBA" id="ARBA00022777"/>
    </source>
</evidence>
<gene>
    <name evidence="12" type="ORF">SAMN06295910_0635</name>
</gene>
<feature type="region of interest" description="Disordered" evidence="9">
    <location>
        <begin position="527"/>
        <end position="547"/>
    </location>
</feature>
<evidence type="ECO:0000256" key="8">
    <source>
        <dbReference type="SAM" id="Coils"/>
    </source>
</evidence>
<dbReference type="RefSeq" id="WP_085217481.1">
    <property type="nucleotide sequence ID" value="NZ_LT840185.1"/>
</dbReference>
<comment type="catalytic activity">
    <reaction evidence="1">
        <text>ATP + protein L-histidine = ADP + protein N-phospho-L-histidine.</text>
        <dbReference type="EC" id="2.7.13.3"/>
    </reaction>
</comment>
<keyword evidence="10" id="KW-0472">Membrane</keyword>
<dbReference type="PANTHER" id="PTHR41523:SF8">
    <property type="entry name" value="ETHYLENE RESPONSE SENSOR PROTEIN"/>
    <property type="match status" value="1"/>
</dbReference>
<dbReference type="PANTHER" id="PTHR41523">
    <property type="entry name" value="TWO-COMPONENT SYSTEM SENSOR PROTEIN"/>
    <property type="match status" value="1"/>
</dbReference>
<dbReference type="Pfam" id="PF07568">
    <property type="entry name" value="HisKA_2"/>
    <property type="match status" value="1"/>
</dbReference>
<evidence type="ECO:0000256" key="7">
    <source>
        <dbReference type="ARBA" id="ARBA00022840"/>
    </source>
</evidence>
<dbReference type="SMART" id="SM00304">
    <property type="entry name" value="HAMP"/>
    <property type="match status" value="1"/>
</dbReference>
<evidence type="ECO:0000256" key="5">
    <source>
        <dbReference type="ARBA" id="ARBA00022741"/>
    </source>
</evidence>
<feature type="transmembrane region" description="Helical" evidence="10">
    <location>
        <begin position="247"/>
        <end position="268"/>
    </location>
</feature>
<dbReference type="Proteomes" id="UP000192934">
    <property type="component" value="Chromosome I"/>
</dbReference>
<dbReference type="InterPro" id="IPR003660">
    <property type="entry name" value="HAMP_dom"/>
</dbReference>
<dbReference type="Gene3D" id="3.30.450.20">
    <property type="entry name" value="PAS domain"/>
    <property type="match status" value="1"/>
</dbReference>
<proteinExistence type="predicted"/>
<evidence type="ECO:0000313" key="12">
    <source>
        <dbReference type="EMBL" id="SMF61643.1"/>
    </source>
</evidence>
<dbReference type="OrthoDB" id="9767435at2"/>
<dbReference type="EC" id="2.7.13.3" evidence="2"/>
<feature type="domain" description="HAMP" evidence="11">
    <location>
        <begin position="270"/>
        <end position="324"/>
    </location>
</feature>
<keyword evidence="3" id="KW-0597">Phosphoprotein</keyword>
<keyword evidence="10" id="KW-0812">Transmembrane</keyword>
<keyword evidence="13" id="KW-1185">Reference proteome</keyword>